<dbReference type="EMBL" id="VRVR01000039">
    <property type="protein sequence ID" value="KAF0852409.1"/>
    <property type="molecule type" value="Genomic_DNA"/>
</dbReference>
<reference evidence="2" key="1">
    <citation type="submission" date="2019-09" db="EMBL/GenBank/DDBJ databases">
        <title>The Mitochondrial Proteome of the Jakobid, Andalucia godoyi, a Protist With the Most Gene-Rich and Bacteria-Like Mitochondrial Genome.</title>
        <authorList>
            <person name="Gray M.W."/>
            <person name="Burger G."/>
            <person name="Derelle R."/>
            <person name="Klimes V."/>
            <person name="Leger M."/>
            <person name="Sarrasin M."/>
            <person name="Vlcek C."/>
            <person name="Roger A.J."/>
            <person name="Elias M."/>
            <person name="Lang B.F."/>
        </authorList>
    </citation>
    <scope>NUCLEOTIDE SEQUENCE</scope>
    <source>
        <strain evidence="2">And28</strain>
    </source>
</reference>
<evidence type="ECO:0000313" key="2">
    <source>
        <dbReference type="EMBL" id="KAF0852409.1"/>
    </source>
</evidence>
<dbReference type="Gene3D" id="3.10.180.10">
    <property type="entry name" value="2,3-Dihydroxybiphenyl 1,2-Dioxygenase, domain 1"/>
    <property type="match status" value="2"/>
</dbReference>
<dbReference type="InterPro" id="IPR037523">
    <property type="entry name" value="VOC_core"/>
</dbReference>
<organism evidence="2 3">
    <name type="scientific">Andalucia godoyi</name>
    <name type="common">Flagellate</name>
    <dbReference type="NCBI Taxonomy" id="505711"/>
    <lineage>
        <taxon>Eukaryota</taxon>
        <taxon>Discoba</taxon>
        <taxon>Jakobida</taxon>
        <taxon>Andalucina</taxon>
        <taxon>Andaluciidae</taxon>
        <taxon>Andalucia</taxon>
    </lineage>
</organism>
<dbReference type="SUPFAM" id="SSF54593">
    <property type="entry name" value="Glyoxalase/Bleomycin resistance protein/Dihydroxybiphenyl dioxygenase"/>
    <property type="match status" value="2"/>
</dbReference>
<dbReference type="InterPro" id="IPR029068">
    <property type="entry name" value="Glyas_Bleomycin-R_OHBP_Dase"/>
</dbReference>
<dbReference type="Proteomes" id="UP000799049">
    <property type="component" value="Unassembled WGS sequence"/>
</dbReference>
<name>A0A8K0AJ62_ANDGO</name>
<feature type="domain" description="VOC" evidence="1">
    <location>
        <begin position="131"/>
        <end position="250"/>
    </location>
</feature>
<keyword evidence="3" id="KW-1185">Reference proteome</keyword>
<dbReference type="GO" id="GO:0016829">
    <property type="term" value="F:lyase activity"/>
    <property type="evidence" value="ECO:0007669"/>
    <property type="project" value="UniProtKB-KW"/>
</dbReference>
<sequence>MTPIHAAPRALHWVFKVASRKATIPFYTDILRMQTLRHEEFQKGCEAACNGRYDGAWSKTMIGYGSEDDHFVVELTYNYPITYYDLGNDFVGIDISCKSLASKMALYAPDGFRFNLLPSRSSFPEQTEERVVRKITLAATDLDRTAAFWTAVLDLDVDHKSDETLVLVTTSEPIFRIAFDKKQEVRHAESYGRIAFAVQDVKQGKYEERAVQHGGSVLTPFVQLDTPGKASVHVAILGDPDGYEICVVGDAGFRELSCIDPQGQTLLEDAMKSDRSRKE</sequence>
<dbReference type="Pfam" id="PF21701">
    <property type="entry name" value="GLOD4_C"/>
    <property type="match status" value="1"/>
</dbReference>
<evidence type="ECO:0000259" key="1">
    <source>
        <dbReference type="PROSITE" id="PS51819"/>
    </source>
</evidence>
<accession>A0A8K0AJ62</accession>
<protein>
    <submittedName>
        <fullName evidence="2">Mitochondrial glyoxalase domain-containing protein 4 (Lactoylglutathione lyase)</fullName>
    </submittedName>
</protein>
<dbReference type="PANTHER" id="PTHR46466:SF1">
    <property type="entry name" value="GLYOXALASE DOMAIN-CONTAINING PROTEIN 4"/>
    <property type="match status" value="1"/>
</dbReference>
<proteinExistence type="predicted"/>
<dbReference type="InterPro" id="IPR043193">
    <property type="entry name" value="GLOD4"/>
</dbReference>
<keyword evidence="2" id="KW-0456">Lyase</keyword>
<dbReference type="OrthoDB" id="1545884at2759"/>
<evidence type="ECO:0000313" key="3">
    <source>
        <dbReference type="Proteomes" id="UP000799049"/>
    </source>
</evidence>
<dbReference type="PROSITE" id="PS51819">
    <property type="entry name" value="VOC"/>
    <property type="match status" value="1"/>
</dbReference>
<dbReference type="AlphaFoldDB" id="A0A8K0AJ62"/>
<gene>
    <name evidence="2" type="ORF">ANDGO_02866</name>
</gene>
<comment type="caution">
    <text evidence="2">The sequence shown here is derived from an EMBL/GenBank/DDBJ whole genome shotgun (WGS) entry which is preliminary data.</text>
</comment>
<dbReference type="PANTHER" id="PTHR46466">
    <property type="entry name" value="GLYOXALASE DOMAIN-CONTAINING PROTEIN 4"/>
    <property type="match status" value="1"/>
</dbReference>